<comment type="similarity">
    <text evidence="1">Belongs to the helicase family. DnaB subfamily.</text>
</comment>
<dbReference type="GO" id="GO:0043139">
    <property type="term" value="F:5'-3' DNA helicase activity"/>
    <property type="evidence" value="ECO:0007669"/>
    <property type="project" value="UniProtKB-EC"/>
</dbReference>
<evidence type="ECO:0000256" key="9">
    <source>
        <dbReference type="ARBA" id="ARBA00044969"/>
    </source>
</evidence>
<dbReference type="InterPro" id="IPR007693">
    <property type="entry name" value="DNA_helicase_DnaB-like_N"/>
</dbReference>
<comment type="caution">
    <text evidence="12">The sequence shown here is derived from an EMBL/GenBank/DDBJ whole genome shotgun (WGS) entry which is preliminary data.</text>
</comment>
<evidence type="ECO:0000256" key="7">
    <source>
        <dbReference type="ARBA" id="ARBA00023125"/>
    </source>
</evidence>
<reference evidence="12" key="1">
    <citation type="submission" date="2020-04" db="EMBL/GenBank/DDBJ databases">
        <title>Peptoniphilus sp. nov. isolated from swine feces.</title>
        <authorList>
            <person name="Ryu S.W."/>
        </authorList>
    </citation>
    <scope>NUCLEOTIDE SEQUENCE [LARGE SCALE GENOMIC DNA]</scope>
    <source>
        <strain evidence="12">AGMB00490</strain>
    </source>
</reference>
<keyword evidence="3" id="KW-0547">Nucleotide-binding</keyword>
<dbReference type="GO" id="GO:0003677">
    <property type="term" value="F:DNA binding"/>
    <property type="evidence" value="ECO:0007669"/>
    <property type="project" value="UniProtKB-KW"/>
</dbReference>
<dbReference type="InterPro" id="IPR027417">
    <property type="entry name" value="P-loop_NTPase"/>
</dbReference>
<dbReference type="Pfam" id="PF00772">
    <property type="entry name" value="DnaB"/>
    <property type="match status" value="1"/>
</dbReference>
<dbReference type="InterPro" id="IPR007694">
    <property type="entry name" value="DNA_helicase_DnaB-like_C"/>
</dbReference>
<evidence type="ECO:0000256" key="6">
    <source>
        <dbReference type="ARBA" id="ARBA00022840"/>
    </source>
</evidence>
<evidence type="ECO:0000313" key="12">
    <source>
        <dbReference type="EMBL" id="NMW84728.1"/>
    </source>
</evidence>
<dbReference type="SUPFAM" id="SSF48024">
    <property type="entry name" value="N-terminal domain of DnaB helicase"/>
    <property type="match status" value="1"/>
</dbReference>
<evidence type="ECO:0000256" key="4">
    <source>
        <dbReference type="ARBA" id="ARBA00022801"/>
    </source>
</evidence>
<keyword evidence="6" id="KW-0067">ATP-binding</keyword>
<dbReference type="Gene3D" id="3.40.50.300">
    <property type="entry name" value="P-loop containing nucleotide triphosphate hydrolases"/>
    <property type="match status" value="1"/>
</dbReference>
<dbReference type="PANTHER" id="PTHR30153">
    <property type="entry name" value="REPLICATIVE DNA HELICASE DNAB"/>
    <property type="match status" value="1"/>
</dbReference>
<feature type="domain" description="SF4 helicase" evidence="11">
    <location>
        <begin position="181"/>
        <end position="447"/>
    </location>
</feature>
<dbReference type="InterPro" id="IPR036185">
    <property type="entry name" value="DNA_heli_DnaB-like_N_sf"/>
</dbReference>
<keyword evidence="5" id="KW-0347">Helicase</keyword>
<evidence type="ECO:0000256" key="2">
    <source>
        <dbReference type="ARBA" id="ARBA00022705"/>
    </source>
</evidence>
<dbReference type="GO" id="GO:0006260">
    <property type="term" value="P:DNA replication"/>
    <property type="evidence" value="ECO:0007669"/>
    <property type="project" value="UniProtKB-KW"/>
</dbReference>
<dbReference type="PROSITE" id="PS51199">
    <property type="entry name" value="SF4_HELICASE"/>
    <property type="match status" value="1"/>
</dbReference>
<dbReference type="RefSeq" id="WP_169968468.1">
    <property type="nucleotide sequence ID" value="NZ_JABDSR010000003.1"/>
</dbReference>
<dbReference type="GO" id="GO:0005829">
    <property type="term" value="C:cytosol"/>
    <property type="evidence" value="ECO:0007669"/>
    <property type="project" value="TreeGrafter"/>
</dbReference>
<evidence type="ECO:0000256" key="3">
    <source>
        <dbReference type="ARBA" id="ARBA00022741"/>
    </source>
</evidence>
<dbReference type="Gene3D" id="1.10.860.10">
    <property type="entry name" value="DNAb Helicase, Chain A"/>
    <property type="match status" value="1"/>
</dbReference>
<evidence type="ECO:0000256" key="1">
    <source>
        <dbReference type="ARBA" id="ARBA00008428"/>
    </source>
</evidence>
<dbReference type="GO" id="GO:0005524">
    <property type="term" value="F:ATP binding"/>
    <property type="evidence" value="ECO:0007669"/>
    <property type="project" value="UniProtKB-KW"/>
</dbReference>
<dbReference type="EMBL" id="JABDSR010000003">
    <property type="protein sequence ID" value="NMW84728.1"/>
    <property type="molecule type" value="Genomic_DNA"/>
</dbReference>
<protein>
    <recommendedName>
        <fullName evidence="9">DNA 5'-3' helicase</fullName>
        <ecNumber evidence="9">5.6.2.3</ecNumber>
    </recommendedName>
</protein>
<gene>
    <name evidence="12" type="ORF">HKO22_03080</name>
</gene>
<dbReference type="GO" id="GO:0016787">
    <property type="term" value="F:hydrolase activity"/>
    <property type="evidence" value="ECO:0007669"/>
    <property type="project" value="UniProtKB-KW"/>
</dbReference>
<keyword evidence="7" id="KW-0238">DNA-binding</keyword>
<evidence type="ECO:0000313" key="13">
    <source>
        <dbReference type="Proteomes" id="UP000568273"/>
    </source>
</evidence>
<evidence type="ECO:0000259" key="11">
    <source>
        <dbReference type="PROSITE" id="PS51199"/>
    </source>
</evidence>
<comment type="catalytic activity">
    <reaction evidence="10">
        <text>ATP + H2O = ADP + phosphate + H(+)</text>
        <dbReference type="Rhea" id="RHEA:13065"/>
        <dbReference type="ChEBI" id="CHEBI:15377"/>
        <dbReference type="ChEBI" id="CHEBI:15378"/>
        <dbReference type="ChEBI" id="CHEBI:30616"/>
        <dbReference type="ChEBI" id="CHEBI:43474"/>
        <dbReference type="ChEBI" id="CHEBI:456216"/>
        <dbReference type="EC" id="5.6.2.3"/>
    </reaction>
</comment>
<dbReference type="AlphaFoldDB" id="A0A848RA84"/>
<dbReference type="PANTHER" id="PTHR30153:SF2">
    <property type="entry name" value="REPLICATIVE DNA HELICASE"/>
    <property type="match status" value="1"/>
</dbReference>
<keyword evidence="2" id="KW-0235">DNA replication</keyword>
<accession>A0A848RA84</accession>
<evidence type="ECO:0000256" key="8">
    <source>
        <dbReference type="ARBA" id="ARBA00023235"/>
    </source>
</evidence>
<evidence type="ECO:0000256" key="5">
    <source>
        <dbReference type="ARBA" id="ARBA00022806"/>
    </source>
</evidence>
<name>A0A848RA84_9FIRM</name>
<dbReference type="EC" id="5.6.2.3" evidence="9"/>
<dbReference type="Pfam" id="PF03796">
    <property type="entry name" value="DnaB_C"/>
    <property type="match status" value="1"/>
</dbReference>
<dbReference type="Proteomes" id="UP000568273">
    <property type="component" value="Unassembled WGS sequence"/>
</dbReference>
<keyword evidence="8" id="KW-0413">Isomerase</keyword>
<keyword evidence="13" id="KW-1185">Reference proteome</keyword>
<evidence type="ECO:0000256" key="10">
    <source>
        <dbReference type="ARBA" id="ARBA00048954"/>
    </source>
</evidence>
<proteinExistence type="inferred from homology"/>
<dbReference type="SUPFAM" id="SSF52540">
    <property type="entry name" value="P-loop containing nucleoside triphosphate hydrolases"/>
    <property type="match status" value="1"/>
</dbReference>
<organism evidence="12 13">
    <name type="scientific">Peptoniphilus faecalis</name>
    <dbReference type="NCBI Taxonomy" id="2731255"/>
    <lineage>
        <taxon>Bacteria</taxon>
        <taxon>Bacillati</taxon>
        <taxon>Bacillota</taxon>
        <taxon>Tissierellia</taxon>
        <taxon>Tissierellales</taxon>
        <taxon>Peptoniphilaceae</taxon>
        <taxon>Peptoniphilus</taxon>
    </lineage>
</organism>
<dbReference type="InterPro" id="IPR016136">
    <property type="entry name" value="DNA_helicase_N/primase_C"/>
</dbReference>
<sequence>MATVNNNIIAERIVISGVMNNLDWIIDLQNLEPEHFYNSTHKILFYLLKKLYETFKGDKVDPFTLLSIAKNENIEFEKDIENSGGLDYLQTLSELGTDYKKEDILTQAEIVTKLSFFRDMHNALDKELAYIENGDNKTREDVIDSLRNSTDKTISKYTIADNYRYIGDVYDDVMEKVKQDVKNGEIGIPTKIEPLNKFYTYRKGELVVLCGRPKQGKSAFAINEAHNMAVVHGIPTLYLDTEMPTKTFLMRLISIDSGIPLHALETFQYEADPIQFKKYKESEVRIKKAPLIHKYSTRWTTKKVRNDVISLVRQEGIQMLVYDYIKVKEVNESKNREHNELGNWTIALKDLAGELNIPVLTLAQTSPYEVRVADSDKINRYASVIGFLLPLSEDDKNRMKQWGYPKTKDYIYIKYNRNGASMEDETKGVYLEFNRHNVTFNASKFQENFEDLVL</sequence>
<keyword evidence="4" id="KW-0378">Hydrolase</keyword>